<protein>
    <submittedName>
        <fullName evidence="1">Uncharacterized protein</fullName>
    </submittedName>
</protein>
<evidence type="ECO:0000313" key="2">
    <source>
        <dbReference type="Proteomes" id="UP001515641"/>
    </source>
</evidence>
<name>A0ABX0KY04_9NEIS</name>
<reference evidence="1 2" key="1">
    <citation type="submission" date="2020-03" db="EMBL/GenBank/DDBJ databases">
        <title>Draft genome sequence of environmentally isolated cultures.</title>
        <authorList>
            <person name="Wilson H.S."/>
            <person name="De Leon M.E."/>
        </authorList>
    </citation>
    <scope>NUCLEOTIDE SEQUENCE [LARGE SCALE GENOMIC DNA]</scope>
    <source>
        <strain evidence="1 2">HSC-31F16</strain>
    </source>
</reference>
<accession>A0ABX0KY04</accession>
<dbReference type="EMBL" id="JAAOMA010000004">
    <property type="protein sequence ID" value="NHR04375.1"/>
    <property type="molecule type" value="Genomic_DNA"/>
</dbReference>
<proteinExistence type="predicted"/>
<keyword evidence="2" id="KW-1185">Reference proteome</keyword>
<dbReference type="RefSeq" id="WP_166450894.1">
    <property type="nucleotide sequence ID" value="NZ_JAAOMA010000004.1"/>
</dbReference>
<dbReference type="Proteomes" id="UP001515641">
    <property type="component" value="Unassembled WGS sequence"/>
</dbReference>
<evidence type="ECO:0000313" key="1">
    <source>
        <dbReference type="EMBL" id="NHR04375.1"/>
    </source>
</evidence>
<comment type="caution">
    <text evidence="1">The sequence shown here is derived from an EMBL/GenBank/DDBJ whole genome shotgun (WGS) entry which is preliminary data.</text>
</comment>
<organism evidence="1 2">
    <name type="scientific">Chromobacterium fluminis</name>
    <dbReference type="NCBI Taxonomy" id="3044269"/>
    <lineage>
        <taxon>Bacteria</taxon>
        <taxon>Pseudomonadati</taxon>
        <taxon>Pseudomonadota</taxon>
        <taxon>Betaproteobacteria</taxon>
        <taxon>Neisseriales</taxon>
        <taxon>Chromobacteriaceae</taxon>
        <taxon>Chromobacterium</taxon>
    </lineage>
</organism>
<gene>
    <name evidence="1" type="ORF">HA052_04115</name>
</gene>
<sequence length="56" mass="6257">MDEQEWKAAFIAAMQAHGRTAAEKAEEEADYQWMTAPNVESIDPVAWANKIAPAYC</sequence>